<dbReference type="AlphaFoldDB" id="A0A841G3H9"/>
<dbReference type="Proteomes" id="UP000548476">
    <property type="component" value="Unassembled WGS sequence"/>
</dbReference>
<reference evidence="2 3" key="1">
    <citation type="submission" date="2020-08" db="EMBL/GenBank/DDBJ databases">
        <title>Genomic Encyclopedia of Type Strains, Phase IV (KMG-IV): sequencing the most valuable type-strain genomes for metagenomic binning, comparative biology and taxonomic classification.</title>
        <authorList>
            <person name="Goeker M."/>
        </authorList>
    </citation>
    <scope>NUCLEOTIDE SEQUENCE [LARGE SCALE GENOMIC DNA]</scope>
    <source>
        <strain evidence="2 3">YIM 65646</strain>
    </source>
</reference>
<name>A0A841G3H9_9ACTN</name>
<comment type="caution">
    <text evidence="2">The sequence shown here is derived from an EMBL/GenBank/DDBJ whole genome shotgun (WGS) entry which is preliminary data.</text>
</comment>
<evidence type="ECO:0000256" key="1">
    <source>
        <dbReference type="SAM" id="MobiDB-lite"/>
    </source>
</evidence>
<dbReference type="EMBL" id="JACHGT010000021">
    <property type="protein sequence ID" value="MBB6039269.1"/>
    <property type="molecule type" value="Genomic_DNA"/>
</dbReference>
<sequence length="95" mass="10001">MSRRARRDAEQPVRERTGRTFPLLDARGATARIHTDIARHLTGELAVDGWSARPSPSPTSMSAACARWAGHVTASPPPGCAGRSAWPSGTSSPPG</sequence>
<dbReference type="RefSeq" id="WP_184792367.1">
    <property type="nucleotide sequence ID" value="NZ_BONT01000077.1"/>
</dbReference>
<protein>
    <submittedName>
        <fullName evidence="2">Uncharacterized protein</fullName>
    </submittedName>
</protein>
<evidence type="ECO:0000313" key="3">
    <source>
        <dbReference type="Proteomes" id="UP000548476"/>
    </source>
</evidence>
<proteinExistence type="predicted"/>
<gene>
    <name evidence="2" type="ORF">HNR73_007163</name>
</gene>
<accession>A0A841G3H9</accession>
<organism evidence="2 3">
    <name type="scientific">Phytomonospora endophytica</name>
    <dbReference type="NCBI Taxonomy" id="714109"/>
    <lineage>
        <taxon>Bacteria</taxon>
        <taxon>Bacillati</taxon>
        <taxon>Actinomycetota</taxon>
        <taxon>Actinomycetes</taxon>
        <taxon>Micromonosporales</taxon>
        <taxon>Micromonosporaceae</taxon>
        <taxon>Phytomonospora</taxon>
    </lineage>
</organism>
<keyword evidence="3" id="KW-1185">Reference proteome</keyword>
<evidence type="ECO:0000313" key="2">
    <source>
        <dbReference type="EMBL" id="MBB6039269.1"/>
    </source>
</evidence>
<feature type="region of interest" description="Disordered" evidence="1">
    <location>
        <begin position="73"/>
        <end position="95"/>
    </location>
</feature>